<dbReference type="InterPro" id="IPR003594">
    <property type="entry name" value="HATPase_dom"/>
</dbReference>
<dbReference type="InterPro" id="IPR005467">
    <property type="entry name" value="His_kinase_dom"/>
</dbReference>
<dbReference type="InterPro" id="IPR003660">
    <property type="entry name" value="HAMP_dom"/>
</dbReference>
<dbReference type="PROSITE" id="PS50109">
    <property type="entry name" value="HIS_KIN"/>
    <property type="match status" value="1"/>
</dbReference>
<evidence type="ECO:0000256" key="16">
    <source>
        <dbReference type="ARBA" id="ARBA00040841"/>
    </source>
</evidence>
<dbReference type="SUPFAM" id="SSF55874">
    <property type="entry name" value="ATPase domain of HSP90 chaperone/DNA topoisomerase II/histidine kinase"/>
    <property type="match status" value="1"/>
</dbReference>
<sequence length="457" mass="52199">MIRSLYVRVALTFIVSVILGLSIAFYTSNYWFRDLFESGMQNDLYNASEDMVAIFQEMKGTDMETYLHNLHWARRYSVTLYDSKLNKEVFGLQQDRVNIPDSAVEQVLNGQAARQTGEPFEQYVGYPFQLKNESYALFVRPVIRNNEDNFRYILSTFLAITLIMGSAFVLIAARYLVKPLKLLTQATQRISKGDFDITFSWLNRKDEVGDLARSFSHMAGELKQLELMRQDFVSSVSHEIQSPLTSIAGFSKLIRYTELPEDERHQYLEIIMTESERLSRLSDNLLSLASLESEHHPFHPVSYRLDEQIRRIIVSQEPLWSAKQLEMELILPQVMIVGDEDQLSQVWINLLSNAIKFTPKNGKIKVKLELLTDRVQVTVHDSGIGISPDAIHHIFDRFYKADRSRQREIGGSGLGLAIVRKIVELHQGVVAVDSKQGKGSVFKVTLPGVMKKKAAVS</sequence>
<feature type="transmembrane region" description="Helical" evidence="17">
    <location>
        <begin position="152"/>
        <end position="177"/>
    </location>
</feature>
<dbReference type="OrthoDB" id="9813151at2"/>
<dbReference type="InterPro" id="IPR004358">
    <property type="entry name" value="Sig_transdc_His_kin-like_C"/>
</dbReference>
<dbReference type="FunFam" id="3.30.565.10:FF:000006">
    <property type="entry name" value="Sensor histidine kinase WalK"/>
    <property type="match status" value="1"/>
</dbReference>
<keyword evidence="9" id="KW-0418">Kinase</keyword>
<evidence type="ECO:0000256" key="2">
    <source>
        <dbReference type="ARBA" id="ARBA00004651"/>
    </source>
</evidence>
<evidence type="ECO:0000256" key="11">
    <source>
        <dbReference type="ARBA" id="ARBA00022989"/>
    </source>
</evidence>
<feature type="domain" description="HAMP" evidence="19">
    <location>
        <begin position="174"/>
        <end position="227"/>
    </location>
</feature>
<proteinExistence type="predicted"/>
<evidence type="ECO:0000256" key="3">
    <source>
        <dbReference type="ARBA" id="ARBA00012438"/>
    </source>
</evidence>
<feature type="domain" description="Histidine kinase" evidence="18">
    <location>
        <begin position="235"/>
        <end position="450"/>
    </location>
</feature>
<gene>
    <name evidence="20" type="ORF">E1757_12680</name>
</gene>
<feature type="transmembrane region" description="Helical" evidence="17">
    <location>
        <begin position="6"/>
        <end position="26"/>
    </location>
</feature>
<dbReference type="Pfam" id="PF02518">
    <property type="entry name" value="HATPase_c"/>
    <property type="match status" value="1"/>
</dbReference>
<evidence type="ECO:0000256" key="15">
    <source>
        <dbReference type="ARBA" id="ARBA00037219"/>
    </source>
</evidence>
<dbReference type="PANTHER" id="PTHR45528:SF11">
    <property type="entry name" value="HISTIDINE KINASE"/>
    <property type="match status" value="1"/>
</dbReference>
<dbReference type="SMART" id="SM00387">
    <property type="entry name" value="HATPase_c"/>
    <property type="match status" value="1"/>
</dbReference>
<dbReference type="GO" id="GO:0005886">
    <property type="term" value="C:plasma membrane"/>
    <property type="evidence" value="ECO:0007669"/>
    <property type="project" value="UniProtKB-SubCell"/>
</dbReference>
<dbReference type="RefSeq" id="WP_133228488.1">
    <property type="nucleotide sequence ID" value="NZ_SMRT01000005.1"/>
</dbReference>
<dbReference type="Gene3D" id="6.10.340.10">
    <property type="match status" value="1"/>
</dbReference>
<evidence type="ECO:0000256" key="5">
    <source>
        <dbReference type="ARBA" id="ARBA00022553"/>
    </source>
</evidence>
<evidence type="ECO:0000256" key="7">
    <source>
        <dbReference type="ARBA" id="ARBA00022692"/>
    </source>
</evidence>
<comment type="catalytic activity">
    <reaction evidence="1">
        <text>ATP + protein L-histidine = ADP + protein N-phospho-L-histidine.</text>
        <dbReference type="EC" id="2.7.13.3"/>
    </reaction>
</comment>
<evidence type="ECO:0000259" key="18">
    <source>
        <dbReference type="PROSITE" id="PS50109"/>
    </source>
</evidence>
<evidence type="ECO:0000256" key="4">
    <source>
        <dbReference type="ARBA" id="ARBA00022475"/>
    </source>
</evidence>
<name>A0A4R5KQ66_9BACL</name>
<evidence type="ECO:0000256" key="6">
    <source>
        <dbReference type="ARBA" id="ARBA00022679"/>
    </source>
</evidence>
<dbReference type="InterPro" id="IPR036890">
    <property type="entry name" value="HATPase_C_sf"/>
</dbReference>
<evidence type="ECO:0000313" key="21">
    <source>
        <dbReference type="Proteomes" id="UP000295636"/>
    </source>
</evidence>
<dbReference type="Gene3D" id="1.10.287.130">
    <property type="match status" value="1"/>
</dbReference>
<evidence type="ECO:0000256" key="8">
    <source>
        <dbReference type="ARBA" id="ARBA00022741"/>
    </source>
</evidence>
<dbReference type="EC" id="2.7.13.3" evidence="3"/>
<dbReference type="CDD" id="cd00082">
    <property type="entry name" value="HisKA"/>
    <property type="match status" value="1"/>
</dbReference>
<dbReference type="InterPro" id="IPR050398">
    <property type="entry name" value="HssS/ArlS-like"/>
</dbReference>
<dbReference type="AlphaFoldDB" id="A0A4R5KQ66"/>
<comment type="subcellular location">
    <subcellularLocation>
        <location evidence="2">Cell membrane</location>
        <topology evidence="2">Multi-pass membrane protein</topology>
    </subcellularLocation>
</comment>
<reference evidence="20 21" key="1">
    <citation type="submission" date="2019-03" db="EMBL/GenBank/DDBJ databases">
        <title>This is whole genome sequence of Paenibacillus sp MS74 strain.</title>
        <authorList>
            <person name="Trinh H.N."/>
        </authorList>
    </citation>
    <scope>NUCLEOTIDE SEQUENCE [LARGE SCALE GENOMIC DNA]</scope>
    <source>
        <strain evidence="20 21">MS74</strain>
    </source>
</reference>
<dbReference type="EMBL" id="SMRT01000005">
    <property type="protein sequence ID" value="TDF97472.1"/>
    <property type="molecule type" value="Genomic_DNA"/>
</dbReference>
<dbReference type="Pfam" id="PF00672">
    <property type="entry name" value="HAMP"/>
    <property type="match status" value="1"/>
</dbReference>
<keyword evidence="7 17" id="KW-0812">Transmembrane</keyword>
<keyword evidence="12" id="KW-0902">Two-component regulatory system</keyword>
<keyword evidence="6" id="KW-0808">Transferase</keyword>
<dbReference type="PROSITE" id="PS50885">
    <property type="entry name" value="HAMP"/>
    <property type="match status" value="1"/>
</dbReference>
<dbReference type="Proteomes" id="UP000295636">
    <property type="component" value="Unassembled WGS sequence"/>
</dbReference>
<dbReference type="CDD" id="cd06225">
    <property type="entry name" value="HAMP"/>
    <property type="match status" value="1"/>
</dbReference>
<evidence type="ECO:0000256" key="13">
    <source>
        <dbReference type="ARBA" id="ARBA00023026"/>
    </source>
</evidence>
<keyword evidence="14 17" id="KW-0472">Membrane</keyword>
<dbReference type="CDD" id="cd16922">
    <property type="entry name" value="HATPase_EvgS-ArcB-TorS-like"/>
    <property type="match status" value="1"/>
</dbReference>
<keyword evidence="5" id="KW-0597">Phosphoprotein</keyword>
<evidence type="ECO:0000256" key="1">
    <source>
        <dbReference type="ARBA" id="ARBA00000085"/>
    </source>
</evidence>
<evidence type="ECO:0000256" key="14">
    <source>
        <dbReference type="ARBA" id="ARBA00023136"/>
    </source>
</evidence>
<dbReference type="Gene3D" id="3.30.565.10">
    <property type="entry name" value="Histidine kinase-like ATPase, C-terminal domain"/>
    <property type="match status" value="1"/>
</dbReference>
<dbReference type="FunFam" id="1.10.287.130:FF:000001">
    <property type="entry name" value="Two-component sensor histidine kinase"/>
    <property type="match status" value="1"/>
</dbReference>
<evidence type="ECO:0000259" key="19">
    <source>
        <dbReference type="PROSITE" id="PS50885"/>
    </source>
</evidence>
<dbReference type="PANTHER" id="PTHR45528">
    <property type="entry name" value="SENSOR HISTIDINE KINASE CPXA"/>
    <property type="match status" value="1"/>
</dbReference>
<comment type="function">
    <text evidence="15">Member of the two-component regulatory system HssS/HssR involved in intracellular heme homeostasis and tempering of staphylococcal virulence. HssS functions as a heme sensor histidine kinase which is autophosphorylated at a histidine residue and transfers its phosphate group to an aspartate residue of HssR. HssR/HssS activates the expression of hrtAB, an efflux pump, in response to extracellular heme, hemin, hemoglobin or blood.</text>
</comment>
<protein>
    <recommendedName>
        <fullName evidence="16">Heme sensor protein HssS</fullName>
        <ecNumber evidence="3">2.7.13.3</ecNumber>
    </recommendedName>
</protein>
<keyword evidence="8" id="KW-0547">Nucleotide-binding</keyword>
<evidence type="ECO:0000256" key="9">
    <source>
        <dbReference type="ARBA" id="ARBA00022777"/>
    </source>
</evidence>
<evidence type="ECO:0000256" key="17">
    <source>
        <dbReference type="SAM" id="Phobius"/>
    </source>
</evidence>
<keyword evidence="21" id="KW-1185">Reference proteome</keyword>
<evidence type="ECO:0000313" key="20">
    <source>
        <dbReference type="EMBL" id="TDF97472.1"/>
    </source>
</evidence>
<dbReference type="PRINTS" id="PR00344">
    <property type="entry name" value="BCTRLSENSOR"/>
</dbReference>
<dbReference type="InterPro" id="IPR036097">
    <property type="entry name" value="HisK_dim/P_sf"/>
</dbReference>
<comment type="caution">
    <text evidence="20">The sequence shown here is derived from an EMBL/GenBank/DDBJ whole genome shotgun (WGS) entry which is preliminary data.</text>
</comment>
<evidence type="ECO:0000256" key="12">
    <source>
        <dbReference type="ARBA" id="ARBA00023012"/>
    </source>
</evidence>
<dbReference type="GO" id="GO:0000155">
    <property type="term" value="F:phosphorelay sensor kinase activity"/>
    <property type="evidence" value="ECO:0007669"/>
    <property type="project" value="InterPro"/>
</dbReference>
<keyword evidence="4" id="KW-1003">Cell membrane</keyword>
<organism evidence="20 21">
    <name type="scientific">Paenibacillus piri</name>
    <dbReference type="NCBI Taxonomy" id="2547395"/>
    <lineage>
        <taxon>Bacteria</taxon>
        <taxon>Bacillati</taxon>
        <taxon>Bacillota</taxon>
        <taxon>Bacilli</taxon>
        <taxon>Bacillales</taxon>
        <taxon>Paenibacillaceae</taxon>
        <taxon>Paenibacillus</taxon>
    </lineage>
</organism>
<accession>A0A4R5KQ66</accession>
<dbReference type="SMART" id="SM00388">
    <property type="entry name" value="HisKA"/>
    <property type="match status" value="1"/>
</dbReference>
<keyword evidence="10" id="KW-0067">ATP-binding</keyword>
<dbReference type="SUPFAM" id="SSF47384">
    <property type="entry name" value="Homodimeric domain of signal transducing histidine kinase"/>
    <property type="match status" value="1"/>
</dbReference>
<dbReference type="InterPro" id="IPR003661">
    <property type="entry name" value="HisK_dim/P_dom"/>
</dbReference>
<dbReference type="SUPFAM" id="SSF158472">
    <property type="entry name" value="HAMP domain-like"/>
    <property type="match status" value="1"/>
</dbReference>
<dbReference type="Pfam" id="PF00512">
    <property type="entry name" value="HisKA"/>
    <property type="match status" value="1"/>
</dbReference>
<keyword evidence="11 17" id="KW-1133">Transmembrane helix</keyword>
<dbReference type="SMART" id="SM00304">
    <property type="entry name" value="HAMP"/>
    <property type="match status" value="1"/>
</dbReference>
<evidence type="ECO:0000256" key="10">
    <source>
        <dbReference type="ARBA" id="ARBA00022840"/>
    </source>
</evidence>
<dbReference type="GO" id="GO:0005524">
    <property type="term" value="F:ATP binding"/>
    <property type="evidence" value="ECO:0007669"/>
    <property type="project" value="UniProtKB-KW"/>
</dbReference>
<keyword evidence="13" id="KW-0843">Virulence</keyword>